<sequence length="87" mass="10250">MEATSSSTSKRNINGGIIKFKNWKCSCGIKADRGKCNLYWFWEPNDEEFNLSEYTENITQRYDGRDRYDGRATLLLEQEMEEVKARL</sequence>
<gene>
    <name evidence="1" type="ORF">Dsin_002640</name>
</gene>
<proteinExistence type="predicted"/>
<evidence type="ECO:0000313" key="2">
    <source>
        <dbReference type="Proteomes" id="UP001281410"/>
    </source>
</evidence>
<keyword evidence="2" id="KW-1185">Reference proteome</keyword>
<dbReference type="EMBL" id="JANJYJ010000001">
    <property type="protein sequence ID" value="KAK3230759.1"/>
    <property type="molecule type" value="Genomic_DNA"/>
</dbReference>
<evidence type="ECO:0000313" key="1">
    <source>
        <dbReference type="EMBL" id="KAK3230759.1"/>
    </source>
</evidence>
<reference evidence="1" key="1">
    <citation type="journal article" date="2023" name="Plant J.">
        <title>Genome sequences and population genomics provide insights into the demographic history, inbreeding, and mutation load of two 'living fossil' tree species of Dipteronia.</title>
        <authorList>
            <person name="Feng Y."/>
            <person name="Comes H.P."/>
            <person name="Chen J."/>
            <person name="Zhu S."/>
            <person name="Lu R."/>
            <person name="Zhang X."/>
            <person name="Li P."/>
            <person name="Qiu J."/>
            <person name="Olsen K.M."/>
            <person name="Qiu Y."/>
        </authorList>
    </citation>
    <scope>NUCLEOTIDE SEQUENCE</scope>
    <source>
        <strain evidence="1">NBL</strain>
    </source>
</reference>
<name>A0AAE0B7I1_9ROSI</name>
<accession>A0AAE0B7I1</accession>
<dbReference type="AlphaFoldDB" id="A0AAE0B7I1"/>
<dbReference type="Proteomes" id="UP001281410">
    <property type="component" value="Unassembled WGS sequence"/>
</dbReference>
<protein>
    <submittedName>
        <fullName evidence="1">Uncharacterized protein</fullName>
    </submittedName>
</protein>
<organism evidence="1 2">
    <name type="scientific">Dipteronia sinensis</name>
    <dbReference type="NCBI Taxonomy" id="43782"/>
    <lineage>
        <taxon>Eukaryota</taxon>
        <taxon>Viridiplantae</taxon>
        <taxon>Streptophyta</taxon>
        <taxon>Embryophyta</taxon>
        <taxon>Tracheophyta</taxon>
        <taxon>Spermatophyta</taxon>
        <taxon>Magnoliopsida</taxon>
        <taxon>eudicotyledons</taxon>
        <taxon>Gunneridae</taxon>
        <taxon>Pentapetalae</taxon>
        <taxon>rosids</taxon>
        <taxon>malvids</taxon>
        <taxon>Sapindales</taxon>
        <taxon>Sapindaceae</taxon>
        <taxon>Hippocastanoideae</taxon>
        <taxon>Acereae</taxon>
        <taxon>Dipteronia</taxon>
    </lineage>
</organism>
<comment type="caution">
    <text evidence="1">The sequence shown here is derived from an EMBL/GenBank/DDBJ whole genome shotgun (WGS) entry which is preliminary data.</text>
</comment>